<evidence type="ECO:0000256" key="4">
    <source>
        <dbReference type="ARBA" id="ARBA00022989"/>
    </source>
</evidence>
<evidence type="ECO:0000313" key="8">
    <source>
        <dbReference type="Proteomes" id="UP000077202"/>
    </source>
</evidence>
<dbReference type="PANTHER" id="PTHR16932:SF18">
    <property type="entry name" value="INTERFERON, ALPHA-INDUCIBLE PROTEIN 27-LIKE 2"/>
    <property type="match status" value="1"/>
</dbReference>
<dbReference type="GO" id="GO:0016020">
    <property type="term" value="C:membrane"/>
    <property type="evidence" value="ECO:0007669"/>
    <property type="project" value="UniProtKB-SubCell"/>
</dbReference>
<feature type="transmembrane region" description="Helical" evidence="6">
    <location>
        <begin position="112"/>
        <end position="132"/>
    </location>
</feature>
<keyword evidence="5 6" id="KW-0472">Membrane</keyword>
<dbReference type="EMBL" id="LVLJ01000591">
    <property type="protein sequence ID" value="OAE33696.1"/>
    <property type="molecule type" value="Genomic_DNA"/>
</dbReference>
<proteinExistence type="inferred from homology"/>
<evidence type="ECO:0000256" key="1">
    <source>
        <dbReference type="ARBA" id="ARBA00004141"/>
    </source>
</evidence>
<sequence length="261" mass="25679">MPTSLNVVAASPIKRSGAVQLKELSEGSGASKGGGQRDRGRVLELGMSEGRLEQKLGSLSAAAVSSSSDANYHRMRSLFSKFYRGSRVDKGASVKIHRKLSTKMRIFVKRGLVTAGAGLVAAGISVVAAPVVVPAVVTSLGFTSAGIAGGSWAAGFMASYGGLVGAGSTCAILQSIGATGALAGSGVMAVAGAATTALGAAATALGVAVGKAGGEESADAEMAGENNCLTPAEAFGKAGVEESVDAETAAENNCLTPAVDD</sequence>
<reference evidence="7" key="1">
    <citation type="submission" date="2016-03" db="EMBL/GenBank/DDBJ databases">
        <title>Mechanisms controlling the formation of the plant cell surface in tip-growing cells are functionally conserved among land plants.</title>
        <authorList>
            <person name="Honkanen S."/>
            <person name="Jones V.A."/>
            <person name="Morieri G."/>
            <person name="Champion C."/>
            <person name="Hetherington A.J."/>
            <person name="Kelly S."/>
            <person name="Saint-Marcoux D."/>
            <person name="Proust H."/>
            <person name="Prescott H."/>
            <person name="Dolan L."/>
        </authorList>
    </citation>
    <scope>NUCLEOTIDE SEQUENCE [LARGE SCALE GENOMIC DNA]</scope>
    <source>
        <tissue evidence="7">Whole gametophyte</tissue>
    </source>
</reference>
<name>A0A176WN77_MARPO</name>
<feature type="transmembrane region" description="Helical" evidence="6">
    <location>
        <begin position="152"/>
        <end position="173"/>
    </location>
</feature>
<dbReference type="Proteomes" id="UP000077202">
    <property type="component" value="Unassembled WGS sequence"/>
</dbReference>
<dbReference type="AlphaFoldDB" id="A0A176WN77"/>
<evidence type="ECO:0000313" key="7">
    <source>
        <dbReference type="EMBL" id="OAE33696.1"/>
    </source>
</evidence>
<protein>
    <submittedName>
        <fullName evidence="7">Uncharacterized protein</fullName>
    </submittedName>
</protein>
<comment type="similarity">
    <text evidence="2">Belongs to the IFI6/IFI27 family.</text>
</comment>
<keyword evidence="3 6" id="KW-0812">Transmembrane</keyword>
<comment type="caution">
    <text evidence="7">The sequence shown here is derived from an EMBL/GenBank/DDBJ whole genome shotgun (WGS) entry which is preliminary data.</text>
</comment>
<gene>
    <name evidence="7" type="ORF">AXG93_2651s1060</name>
</gene>
<dbReference type="InterPro" id="IPR038213">
    <property type="entry name" value="IFI6/IFI27-like_sf"/>
</dbReference>
<dbReference type="InterPro" id="IPR009311">
    <property type="entry name" value="IFI6/IFI27-like"/>
</dbReference>
<evidence type="ECO:0000256" key="6">
    <source>
        <dbReference type="SAM" id="Phobius"/>
    </source>
</evidence>
<keyword evidence="8" id="KW-1185">Reference proteome</keyword>
<organism evidence="7 8">
    <name type="scientific">Marchantia polymorpha subsp. ruderalis</name>
    <dbReference type="NCBI Taxonomy" id="1480154"/>
    <lineage>
        <taxon>Eukaryota</taxon>
        <taxon>Viridiplantae</taxon>
        <taxon>Streptophyta</taxon>
        <taxon>Embryophyta</taxon>
        <taxon>Marchantiophyta</taxon>
        <taxon>Marchantiopsida</taxon>
        <taxon>Marchantiidae</taxon>
        <taxon>Marchantiales</taxon>
        <taxon>Marchantiaceae</taxon>
        <taxon>Marchantia</taxon>
    </lineage>
</organism>
<accession>A0A176WN77</accession>
<comment type="subcellular location">
    <subcellularLocation>
        <location evidence="1">Membrane</location>
        <topology evidence="1">Multi-pass membrane protein</topology>
    </subcellularLocation>
</comment>
<dbReference type="PANTHER" id="PTHR16932">
    <property type="entry name" value="INTERFERON ALPHA-INDUCIBLE PROTEIN 27"/>
    <property type="match status" value="1"/>
</dbReference>
<evidence type="ECO:0000256" key="5">
    <source>
        <dbReference type="ARBA" id="ARBA00023136"/>
    </source>
</evidence>
<dbReference type="Pfam" id="PF06140">
    <property type="entry name" value="Ifi-6-16"/>
    <property type="match status" value="1"/>
</dbReference>
<dbReference type="Gene3D" id="6.10.110.10">
    <property type="match status" value="1"/>
</dbReference>
<keyword evidence="4 6" id="KW-1133">Transmembrane helix</keyword>
<evidence type="ECO:0000256" key="2">
    <source>
        <dbReference type="ARBA" id="ARBA00007262"/>
    </source>
</evidence>
<evidence type="ECO:0000256" key="3">
    <source>
        <dbReference type="ARBA" id="ARBA00022692"/>
    </source>
</evidence>